<gene>
    <name evidence="2" type="ORF">GCM10023340_11820</name>
</gene>
<dbReference type="CDD" id="cd02440">
    <property type="entry name" value="AdoMet_MTases"/>
    <property type="match status" value="1"/>
</dbReference>
<dbReference type="Gene3D" id="3.40.50.150">
    <property type="entry name" value="Vaccinia Virus protein VP39"/>
    <property type="match status" value="1"/>
</dbReference>
<dbReference type="PANTHER" id="PTHR43591">
    <property type="entry name" value="METHYLTRANSFERASE"/>
    <property type="match status" value="1"/>
</dbReference>
<dbReference type="Pfam" id="PF08241">
    <property type="entry name" value="Methyltransf_11"/>
    <property type="match status" value="1"/>
</dbReference>
<sequence>MIDAGMTDPERVRAQYATEEALAVRQSVWHPTADGREPSTEALFTIVDSTPERVLEVGCGAGAFSARLMTALPAAEVVALDQSPRLVELTAARGVDARVGDVQQLPFDDASFDAVAAMWMLYHVPDLHRGLAEIRRVLRPGGTFVAVTNGDEHLADLRREAGGDAVVTQFSSENGEEALRRHFDDVVRDDLVTRALFADHAAATAYLESSREDVDWHLPPFEGPRECAGHTTVFVAR</sequence>
<dbReference type="Proteomes" id="UP001500221">
    <property type="component" value="Unassembled WGS sequence"/>
</dbReference>
<reference evidence="3" key="1">
    <citation type="journal article" date="2019" name="Int. J. Syst. Evol. Microbiol.">
        <title>The Global Catalogue of Microorganisms (GCM) 10K type strain sequencing project: providing services to taxonomists for standard genome sequencing and annotation.</title>
        <authorList>
            <consortium name="The Broad Institute Genomics Platform"/>
            <consortium name="The Broad Institute Genome Sequencing Center for Infectious Disease"/>
            <person name="Wu L."/>
            <person name="Ma J."/>
        </authorList>
    </citation>
    <scope>NUCLEOTIDE SEQUENCE [LARGE SCALE GENOMIC DNA]</scope>
    <source>
        <strain evidence="3">JCM 18459</strain>
    </source>
</reference>
<name>A0ABP9PC87_9ACTN</name>
<dbReference type="InterPro" id="IPR013216">
    <property type="entry name" value="Methyltransf_11"/>
</dbReference>
<proteinExistence type="predicted"/>
<comment type="caution">
    <text evidence="2">The sequence shown here is derived from an EMBL/GenBank/DDBJ whole genome shotgun (WGS) entry which is preliminary data.</text>
</comment>
<dbReference type="SUPFAM" id="SSF53335">
    <property type="entry name" value="S-adenosyl-L-methionine-dependent methyltransferases"/>
    <property type="match status" value="1"/>
</dbReference>
<evidence type="ECO:0000259" key="1">
    <source>
        <dbReference type="Pfam" id="PF08241"/>
    </source>
</evidence>
<accession>A0ABP9PC87</accession>
<feature type="domain" description="Methyltransferase type 11" evidence="1">
    <location>
        <begin position="55"/>
        <end position="145"/>
    </location>
</feature>
<dbReference type="PANTHER" id="PTHR43591:SF24">
    <property type="entry name" value="2-METHOXY-6-POLYPRENYL-1,4-BENZOQUINOL METHYLASE, MITOCHONDRIAL"/>
    <property type="match status" value="1"/>
</dbReference>
<protein>
    <recommendedName>
        <fullName evidence="1">Methyltransferase type 11 domain-containing protein</fullName>
    </recommendedName>
</protein>
<dbReference type="RefSeq" id="WP_345455485.1">
    <property type="nucleotide sequence ID" value="NZ_BAABKG010000001.1"/>
</dbReference>
<evidence type="ECO:0000313" key="2">
    <source>
        <dbReference type="EMBL" id="GAA5144287.1"/>
    </source>
</evidence>
<keyword evidence="3" id="KW-1185">Reference proteome</keyword>
<dbReference type="InterPro" id="IPR029063">
    <property type="entry name" value="SAM-dependent_MTases_sf"/>
</dbReference>
<dbReference type="EMBL" id="BAABKG010000001">
    <property type="protein sequence ID" value="GAA5144287.1"/>
    <property type="molecule type" value="Genomic_DNA"/>
</dbReference>
<organism evidence="2 3">
    <name type="scientific">Nocardioides marinquilinus</name>
    <dbReference type="NCBI Taxonomy" id="1210400"/>
    <lineage>
        <taxon>Bacteria</taxon>
        <taxon>Bacillati</taxon>
        <taxon>Actinomycetota</taxon>
        <taxon>Actinomycetes</taxon>
        <taxon>Propionibacteriales</taxon>
        <taxon>Nocardioidaceae</taxon>
        <taxon>Nocardioides</taxon>
    </lineage>
</organism>
<evidence type="ECO:0000313" key="3">
    <source>
        <dbReference type="Proteomes" id="UP001500221"/>
    </source>
</evidence>